<dbReference type="EMBL" id="MAVT02000375">
    <property type="protein sequence ID" value="POS76394.1"/>
    <property type="molecule type" value="Genomic_DNA"/>
</dbReference>
<keyword evidence="4" id="KW-1185">Reference proteome</keyword>
<feature type="compositionally biased region" description="Polar residues" evidence="1">
    <location>
        <begin position="114"/>
        <end position="125"/>
    </location>
</feature>
<sequence>MDAKDEKRREKRQTFPGALAPTTKIPGDITGIQSPPAALTHARPSISHRSSTLSVNRMPSIWEDEDAISNNLPRRSRVTSVGPYYRYGEDYITSWDLVGAIQSPPPRASSRQSTFSSRATNSGDTQDIEAGEDEKLPRVRDEARITRLGGWRRILTLLLLLVASVVGLGVGLKFGLQS</sequence>
<feature type="transmembrane region" description="Helical" evidence="2">
    <location>
        <begin position="154"/>
        <end position="176"/>
    </location>
</feature>
<dbReference type="OrthoDB" id="5242999at2759"/>
<proteinExistence type="predicted"/>
<accession>A0A2P5I1M8</accession>
<reference evidence="3" key="1">
    <citation type="submission" date="2017-09" db="EMBL/GenBank/DDBJ databases">
        <title>Polyketide synthases of a Diaporthe helianthi virulent isolate.</title>
        <authorList>
            <person name="Baroncelli R."/>
        </authorList>
    </citation>
    <scope>NUCLEOTIDE SEQUENCE [LARGE SCALE GENOMIC DNA]</scope>
    <source>
        <strain evidence="3">7/96</strain>
    </source>
</reference>
<comment type="caution">
    <text evidence="3">The sequence shown here is derived from an EMBL/GenBank/DDBJ whole genome shotgun (WGS) entry which is preliminary data.</text>
</comment>
<gene>
    <name evidence="3" type="ORF">DHEL01_v205219</name>
</gene>
<evidence type="ECO:0000313" key="4">
    <source>
        <dbReference type="Proteomes" id="UP000094444"/>
    </source>
</evidence>
<feature type="region of interest" description="Disordered" evidence="1">
    <location>
        <begin position="103"/>
        <end position="135"/>
    </location>
</feature>
<dbReference type="Proteomes" id="UP000094444">
    <property type="component" value="Unassembled WGS sequence"/>
</dbReference>
<evidence type="ECO:0000256" key="1">
    <source>
        <dbReference type="SAM" id="MobiDB-lite"/>
    </source>
</evidence>
<evidence type="ECO:0000313" key="3">
    <source>
        <dbReference type="EMBL" id="POS76394.1"/>
    </source>
</evidence>
<keyword evidence="2" id="KW-0812">Transmembrane</keyword>
<dbReference type="AlphaFoldDB" id="A0A2P5I1M8"/>
<name>A0A2P5I1M8_DIAHE</name>
<dbReference type="InParanoid" id="A0A2P5I1M8"/>
<organism evidence="3 4">
    <name type="scientific">Diaporthe helianthi</name>
    <dbReference type="NCBI Taxonomy" id="158607"/>
    <lineage>
        <taxon>Eukaryota</taxon>
        <taxon>Fungi</taxon>
        <taxon>Dikarya</taxon>
        <taxon>Ascomycota</taxon>
        <taxon>Pezizomycotina</taxon>
        <taxon>Sordariomycetes</taxon>
        <taxon>Sordariomycetidae</taxon>
        <taxon>Diaporthales</taxon>
        <taxon>Diaporthaceae</taxon>
        <taxon>Diaporthe</taxon>
    </lineage>
</organism>
<protein>
    <submittedName>
        <fullName evidence="3">Uncharacterized protein</fullName>
    </submittedName>
</protein>
<feature type="region of interest" description="Disordered" evidence="1">
    <location>
        <begin position="1"/>
        <end position="52"/>
    </location>
</feature>
<keyword evidence="2" id="KW-0472">Membrane</keyword>
<evidence type="ECO:0000256" key="2">
    <source>
        <dbReference type="SAM" id="Phobius"/>
    </source>
</evidence>
<keyword evidence="2" id="KW-1133">Transmembrane helix</keyword>